<proteinExistence type="predicted"/>
<dbReference type="Pfam" id="PF03865">
    <property type="entry name" value="ShlB"/>
    <property type="match status" value="1"/>
</dbReference>
<gene>
    <name evidence="5" type="ORF">SAMN05421766_101708</name>
</gene>
<evidence type="ECO:0000313" key="5">
    <source>
        <dbReference type="EMBL" id="SIS41499.1"/>
    </source>
</evidence>
<dbReference type="EMBL" id="FTOB01000001">
    <property type="protein sequence ID" value="SIS41499.1"/>
    <property type="molecule type" value="Genomic_DNA"/>
</dbReference>
<protein>
    <submittedName>
        <fullName evidence="5">Calcineurin-like phosphoesterase</fullName>
    </submittedName>
</protein>
<dbReference type="Proteomes" id="UP000185728">
    <property type="component" value="Unassembled WGS sequence"/>
</dbReference>
<sequence length="1250" mass="142489">MDPNYKILRMNSLLLGKHFALIVLIALFTGCATYKTKYADISGAQDVSSDKKVAHTFYLIGDAGLSPMNDMNDALKVFKKSLDNANENSTAIFLGDNIYPAGMPDPKDSTAAYLKAKNDLDAQLKTLENFKGKPIFIPGNHDWYTEGLVGLEREQKYIQKKLDSKEVFFPEDGCPIETIEINDDVAVIAIDTEWYLTNWNKRPDINDKCDIKTRDKFWLELEDEIKDNRQRTTIIAMHHPMFSYGTHGGHYPLRNHFYPKGNIGPLPILGTLINVLRRTTGASIEDMQNKRYTELRKRLLTLAQYSEKVILASGHEHTMQYIVEENTPQIVSGSGAKTGATRLLNGSRFSTGHRGFAALEVYTDGSSRVRYFGVAPNDEKEFLFTTEVLPPDRTFSENKYPEKFPATVEASVYSPEEVERSGFFKFLWGDRYRKYYATKVKAPTVNLDTLMGGLVPVHKGGGHQSKSLRLRDKEGKEFVMRALRKDAELYLQAMAFQEQYVMGDFENTYTEKFLLDFYTGSHPYGPFTTGVLSDAVGLFHTNPVLYYVPKQPALKEYNQSFGNELYMIEEHAGDGHGDLESFGYSDELKSTDSMLEDLRDDEKYSVDSQLYLRARLFDMVTGDWDRHVDQWRWAEFKDEENDKVIYKPVPRDRDMVYSKHGDGFFMNLATRIIPALRLMEGFNEDIRNVKGFNSSPKTYVLDMALLTETTSQEWQEQAQFIREHLTEEVVDRAFAYFPEEVRDETVAEIKRILLARAAKIEETAEIYYGVLNKYAVVSGTDKDDWFEVNVLNGKETQVKVYRNIKGKKDKLFFEKVFQRDVTKEIWVYGLDDDDIFEVNGDVPSAIKVRLIGGQNNDTYIVNEGRNIAIYDYKSKKNTVVSKNGAKVKLTDDYNTNNYLPLQIRNSVNQIIPTIGYNPDDGVKIGLSDTYTFNGFRQNPFSQQHKVDASFYFATSGVELGYSGEFAHVFENWNLLLNARFTSPNFAINFFDFGNSTENFDDDLGMDYNRVRLQTLKFAPALVWRGQLGGKFRAGVSYESIEVEETDNRFINTYYQANGAETANKFVGLDAEYSYANTDNEAFPTMGMSTSLLAGYKRSVENGNTFGYVVPSLGFDYKLIPSGRLVLATKWKAHFNIGDDYEFYQAASIGGVDGLRGFRNQRFTGKKSYYQNTDIRYSLRKIKTQLLPLSMGLYGGFDYGRVWLPKENSKEWHTSYGGGFFLNGADIVTARLALFNSDDGLRFSFGVGFGF</sequence>
<dbReference type="PANTHER" id="PTHR10161:SF14">
    <property type="entry name" value="TARTRATE-RESISTANT ACID PHOSPHATASE TYPE 5"/>
    <property type="match status" value="1"/>
</dbReference>
<evidence type="ECO:0000259" key="3">
    <source>
        <dbReference type="Pfam" id="PF00149"/>
    </source>
</evidence>
<feature type="domain" description="Calcineurin-like phosphoesterase" evidence="3">
    <location>
        <begin position="57"/>
        <end position="254"/>
    </location>
</feature>
<dbReference type="SUPFAM" id="SSF56300">
    <property type="entry name" value="Metallo-dependent phosphatases"/>
    <property type="match status" value="1"/>
</dbReference>
<reference evidence="5 6" key="1">
    <citation type="submission" date="2017-01" db="EMBL/GenBank/DDBJ databases">
        <authorList>
            <person name="Varghese N."/>
            <person name="Submissions S."/>
        </authorList>
    </citation>
    <scope>NUCLEOTIDE SEQUENCE [LARGE SCALE GENOMIC DNA]</scope>
    <source>
        <strain evidence="5 6">DSM 2061</strain>
    </source>
</reference>
<comment type="caution">
    <text evidence="5">The sequence shown here is derived from an EMBL/GenBank/DDBJ whole genome shotgun (WGS) entry which is preliminary data.</text>
</comment>
<dbReference type="PROSITE" id="PS51257">
    <property type="entry name" value="PROKAR_LIPOPROTEIN"/>
    <property type="match status" value="1"/>
</dbReference>
<keyword evidence="6" id="KW-1185">Reference proteome</keyword>
<dbReference type="InterPro" id="IPR051558">
    <property type="entry name" value="Metallophosphoesterase_PAP"/>
</dbReference>
<feature type="domain" description="Haemolysin activator HlyB C-terminal" evidence="4">
    <location>
        <begin position="1146"/>
        <end position="1211"/>
    </location>
</feature>
<name>A0ABY1KJE3_9FLAO</name>
<dbReference type="Pfam" id="PF00149">
    <property type="entry name" value="Metallophos"/>
    <property type="match status" value="1"/>
</dbReference>
<dbReference type="Gene3D" id="3.60.21.10">
    <property type="match status" value="1"/>
</dbReference>
<evidence type="ECO:0000313" key="6">
    <source>
        <dbReference type="Proteomes" id="UP000185728"/>
    </source>
</evidence>
<organism evidence="5 6">
    <name type="scientific">Zobellia uliginosa</name>
    <dbReference type="NCBI Taxonomy" id="143224"/>
    <lineage>
        <taxon>Bacteria</taxon>
        <taxon>Pseudomonadati</taxon>
        <taxon>Bacteroidota</taxon>
        <taxon>Flavobacteriia</taxon>
        <taxon>Flavobacteriales</taxon>
        <taxon>Flavobacteriaceae</taxon>
        <taxon>Zobellia</taxon>
    </lineage>
</organism>
<evidence type="ECO:0000256" key="1">
    <source>
        <dbReference type="ARBA" id="ARBA00022729"/>
    </source>
</evidence>
<accession>A0ABY1KJE3</accession>
<dbReference type="InterPro" id="IPR029052">
    <property type="entry name" value="Metallo-depent_PP-like"/>
</dbReference>
<keyword evidence="1" id="KW-0732">Signal</keyword>
<dbReference type="PANTHER" id="PTHR10161">
    <property type="entry name" value="TARTRATE-RESISTANT ACID PHOSPHATASE TYPE 5"/>
    <property type="match status" value="1"/>
</dbReference>
<evidence type="ECO:0000256" key="2">
    <source>
        <dbReference type="ARBA" id="ARBA00022801"/>
    </source>
</evidence>
<dbReference type="InterPro" id="IPR004843">
    <property type="entry name" value="Calcineurin-like_PHP"/>
</dbReference>
<dbReference type="InterPro" id="IPR005565">
    <property type="entry name" value="Hemolysn_activator_HlyB_C"/>
</dbReference>
<evidence type="ECO:0000259" key="4">
    <source>
        <dbReference type="Pfam" id="PF03865"/>
    </source>
</evidence>
<keyword evidence="2" id="KW-0378">Hydrolase</keyword>